<name>A0A8S3YME0_9EUPU</name>
<dbReference type="Proteomes" id="UP000678393">
    <property type="component" value="Unassembled WGS sequence"/>
</dbReference>
<feature type="region of interest" description="Disordered" evidence="1">
    <location>
        <begin position="458"/>
        <end position="479"/>
    </location>
</feature>
<sequence>MATSLGNCDQNVYPNITSFLFVEYNCTGQPTLPSTAALPSTVSTTVSSSTVVSSSTPGATFALPSDIISFNSSLACTRGANQTNHNLDCRNHYQDGDIRSLSIIRVFYGATPLSSGCDRTAPYVNCCVRDPNKVDCVFQNDAELQEIIEKCSGVSYCEFPGLRVSASLGNCDPNNYPALTSFSFIEYQCLPKEFTRQVCSDINDRQIGRLYLESNTVLVGKTVTNTICQCLITTDCDSSLSFYGIVVQLTQINATTCAEEITFADVRYPQLSARVNCTDDDNVLYNKSLFTSLSNVASFQFLVTGQQLGKIYIRAQSSVNTASVTLICGQSVAQTVGQIQQCPNQTFPSSATTLQYNITTPSPTATTTVQYYQSTPSSSPDITTTLQYNQTTTLSSPDITTTLQYNQTTTLSSPDITTTLQYNQSTPSSSPDITTTLQYNQTTTLSSPNTITTLQYNETTTTSSSPTSPNRNVSSTTSATTTTWYSMTSVTSTSMRSLEEATFNSTLSCTRGADLTNHNLDCRNQYQDGDNRSLAIIRVFYGATSLSRYAIK</sequence>
<dbReference type="SUPFAM" id="SSF51126">
    <property type="entry name" value="Pectin lyase-like"/>
    <property type="match status" value="1"/>
</dbReference>
<organism evidence="2 3">
    <name type="scientific">Candidula unifasciata</name>
    <dbReference type="NCBI Taxonomy" id="100452"/>
    <lineage>
        <taxon>Eukaryota</taxon>
        <taxon>Metazoa</taxon>
        <taxon>Spiralia</taxon>
        <taxon>Lophotrochozoa</taxon>
        <taxon>Mollusca</taxon>
        <taxon>Gastropoda</taxon>
        <taxon>Heterobranchia</taxon>
        <taxon>Euthyneura</taxon>
        <taxon>Panpulmonata</taxon>
        <taxon>Eupulmonata</taxon>
        <taxon>Stylommatophora</taxon>
        <taxon>Helicina</taxon>
        <taxon>Helicoidea</taxon>
        <taxon>Geomitridae</taxon>
        <taxon>Candidula</taxon>
    </lineage>
</organism>
<dbReference type="OrthoDB" id="6142956at2759"/>
<keyword evidence="3" id="KW-1185">Reference proteome</keyword>
<evidence type="ECO:0000313" key="3">
    <source>
        <dbReference type="Proteomes" id="UP000678393"/>
    </source>
</evidence>
<reference evidence="2" key="1">
    <citation type="submission" date="2021-04" db="EMBL/GenBank/DDBJ databases">
        <authorList>
            <consortium name="Molecular Ecology Group"/>
        </authorList>
    </citation>
    <scope>NUCLEOTIDE SEQUENCE</scope>
</reference>
<accession>A0A8S3YME0</accession>
<comment type="caution">
    <text evidence="2">The sequence shown here is derived from an EMBL/GenBank/DDBJ whole genome shotgun (WGS) entry which is preliminary data.</text>
</comment>
<dbReference type="InterPro" id="IPR011050">
    <property type="entry name" value="Pectin_lyase_fold/virulence"/>
</dbReference>
<proteinExistence type="predicted"/>
<gene>
    <name evidence="2" type="ORF">CUNI_LOCUS2059</name>
</gene>
<protein>
    <submittedName>
        <fullName evidence="2">Uncharacterized protein</fullName>
    </submittedName>
</protein>
<dbReference type="EMBL" id="CAJHNH020000267">
    <property type="protein sequence ID" value="CAG5116501.1"/>
    <property type="molecule type" value="Genomic_DNA"/>
</dbReference>
<evidence type="ECO:0000256" key="1">
    <source>
        <dbReference type="SAM" id="MobiDB-lite"/>
    </source>
</evidence>
<evidence type="ECO:0000313" key="2">
    <source>
        <dbReference type="EMBL" id="CAG5116501.1"/>
    </source>
</evidence>
<dbReference type="AlphaFoldDB" id="A0A8S3YME0"/>